<dbReference type="EMBL" id="CP018145">
    <property type="protein sequence ID" value="ASJ53416.1"/>
    <property type="molecule type" value="Genomic_DNA"/>
</dbReference>
<dbReference type="Pfam" id="PF01464">
    <property type="entry name" value="SLT"/>
    <property type="match status" value="1"/>
</dbReference>
<dbReference type="GO" id="GO:0000270">
    <property type="term" value="P:peptidoglycan metabolic process"/>
    <property type="evidence" value="ECO:0007669"/>
    <property type="project" value="InterPro"/>
</dbReference>
<organism evidence="3 4">
    <name type="scientific">Brevibacillus formosus</name>
    <dbReference type="NCBI Taxonomy" id="54913"/>
    <lineage>
        <taxon>Bacteria</taxon>
        <taxon>Bacillati</taxon>
        <taxon>Bacillota</taxon>
        <taxon>Bacilli</taxon>
        <taxon>Bacillales</taxon>
        <taxon>Paenibacillaceae</taxon>
        <taxon>Brevibacillus</taxon>
    </lineage>
</organism>
<dbReference type="AlphaFoldDB" id="A0A220MEG5"/>
<dbReference type="PROSITE" id="PS00922">
    <property type="entry name" value="TRANSGLYCOSYLASE"/>
    <property type="match status" value="1"/>
</dbReference>
<feature type="domain" description="Transglycosylase SLT" evidence="2">
    <location>
        <begin position="104"/>
        <end position="199"/>
    </location>
</feature>
<dbReference type="Proteomes" id="UP000197781">
    <property type="component" value="Chromosome"/>
</dbReference>
<dbReference type="InterPro" id="IPR008258">
    <property type="entry name" value="Transglycosylase_SLT_dom_1"/>
</dbReference>
<evidence type="ECO:0000259" key="2">
    <source>
        <dbReference type="Pfam" id="PF01464"/>
    </source>
</evidence>
<comment type="similarity">
    <text evidence="1">Belongs to the transglycosylase Slt family.</text>
</comment>
<dbReference type="Gene3D" id="1.10.530.10">
    <property type="match status" value="1"/>
</dbReference>
<dbReference type="CDD" id="cd00254">
    <property type="entry name" value="LT-like"/>
    <property type="match status" value="1"/>
</dbReference>
<accession>A0A220MEG5</accession>
<sequence length="236" mass="26008">MIGRQAREGLFDAMKVPVSLQPYLQTLPQTYDASSLSYGDEGLFSDILQSQLATTGQRVISSQEILAKLDGSRSWKIPTHIQNEQSLSFVKGPSVSTPEILDKIDQTAKAIGVNVDLVREVVRAESNFNPNVESHAGAKGLMQLMDNTAKAMQVRNVYDPDENLEGGTKYLKSLLDRYDGDVKVALAAYNAGPGRMSRLGISSDDELEAKFDQLPQETQRYVDKIMSRLESEGASY</sequence>
<dbReference type="InterPro" id="IPR000189">
    <property type="entry name" value="Transglyc_AS"/>
</dbReference>
<dbReference type="GO" id="GO:0016020">
    <property type="term" value="C:membrane"/>
    <property type="evidence" value="ECO:0007669"/>
    <property type="project" value="InterPro"/>
</dbReference>
<dbReference type="RefSeq" id="WP_088907224.1">
    <property type="nucleotide sequence ID" value="NZ_CP018145.1"/>
</dbReference>
<dbReference type="GO" id="GO:0008933">
    <property type="term" value="F:peptidoglycan lytic transglycosylase activity"/>
    <property type="evidence" value="ECO:0007669"/>
    <property type="project" value="InterPro"/>
</dbReference>
<dbReference type="InterPro" id="IPR023346">
    <property type="entry name" value="Lysozyme-like_dom_sf"/>
</dbReference>
<proteinExistence type="inferred from homology"/>
<reference evidence="3 4" key="1">
    <citation type="submission" date="2016-11" db="EMBL/GenBank/DDBJ databases">
        <authorList>
            <person name="Jaros S."/>
            <person name="Januszkiewicz K."/>
            <person name="Wedrychowicz H."/>
        </authorList>
    </citation>
    <scope>NUCLEOTIDE SEQUENCE [LARGE SCALE GENOMIC DNA]</scope>
    <source>
        <strain evidence="3 4">NF2</strain>
    </source>
</reference>
<evidence type="ECO:0000256" key="1">
    <source>
        <dbReference type="ARBA" id="ARBA00007734"/>
    </source>
</evidence>
<evidence type="ECO:0000313" key="4">
    <source>
        <dbReference type="Proteomes" id="UP000197781"/>
    </source>
</evidence>
<dbReference type="SUPFAM" id="SSF53955">
    <property type="entry name" value="Lysozyme-like"/>
    <property type="match status" value="1"/>
</dbReference>
<dbReference type="KEGG" id="bfm:BP422_07510"/>
<name>A0A220MEG5_9BACL</name>
<protein>
    <submittedName>
        <fullName evidence="3">Lytic transglycosylase</fullName>
    </submittedName>
</protein>
<evidence type="ECO:0000313" key="3">
    <source>
        <dbReference type="EMBL" id="ASJ53416.1"/>
    </source>
</evidence>
<dbReference type="PANTHER" id="PTHR37423:SF2">
    <property type="entry name" value="MEMBRANE-BOUND LYTIC MUREIN TRANSGLYCOSYLASE C"/>
    <property type="match status" value="1"/>
</dbReference>
<gene>
    <name evidence="3" type="ORF">BP422_07510</name>
</gene>
<dbReference type="PANTHER" id="PTHR37423">
    <property type="entry name" value="SOLUBLE LYTIC MUREIN TRANSGLYCOSYLASE-RELATED"/>
    <property type="match status" value="1"/>
</dbReference>